<reference evidence="5 9" key="4">
    <citation type="submission" date="2023-03" db="EMBL/GenBank/DDBJ databases">
        <title>Agriculturally important microbes genome sequencing.</title>
        <authorList>
            <person name="Dunlap C."/>
        </authorList>
    </citation>
    <scope>NUCLEOTIDE SEQUENCE [LARGE SCALE GENOMIC DNA]</scope>
    <source>
        <strain evidence="5 9">CBP-3203</strain>
    </source>
</reference>
<evidence type="ECO:0000313" key="6">
    <source>
        <dbReference type="EMBL" id="QAT66361.1"/>
    </source>
</evidence>
<keyword evidence="1" id="KW-0175">Coiled coil</keyword>
<evidence type="ECO:0000259" key="3">
    <source>
        <dbReference type="PROSITE" id="PS51737"/>
    </source>
</evidence>
<evidence type="ECO:0000313" key="8">
    <source>
        <dbReference type="Proteomes" id="UP000288675"/>
    </source>
</evidence>
<dbReference type="GO" id="GO:0003677">
    <property type="term" value="F:DNA binding"/>
    <property type="evidence" value="ECO:0007669"/>
    <property type="project" value="InterPro"/>
</dbReference>
<dbReference type="Proteomes" id="UP000288675">
    <property type="component" value="Chromosome"/>
</dbReference>
<dbReference type="RefSeq" id="WP_048354316.1">
    <property type="nucleotide sequence ID" value="NZ_CP035232.1"/>
</dbReference>
<dbReference type="CDD" id="cd00338">
    <property type="entry name" value="Ser_Recombinase"/>
    <property type="match status" value="1"/>
</dbReference>
<dbReference type="EMBL" id="CP035232">
    <property type="protein sequence ID" value="QAT66361.1"/>
    <property type="molecule type" value="Genomic_DNA"/>
</dbReference>
<dbReference type="SMART" id="SM00857">
    <property type="entry name" value="Resolvase"/>
    <property type="match status" value="1"/>
</dbReference>
<proteinExistence type="predicted"/>
<sequence>MFFEEKDTQEIIKYEDYPYAVYVRVSTEKDEQVSSKENQVDICQHWLEQNNFEWNEDAIQIDDGISGTVLLDRTAMQLILEKAKNHKLKMVVFKSISRLARDLKDSLEIREVLLAHGVRVVTLEEGYDSLYEGKNSMKFEMFSMFAAQYPQTISVAASASLAAKARRGEHSGRIPYGYKKDGKYLAIHEEEAKVIRLIFDLYNNHGYGQKRIVYKLNEELSLGNIPKPQKVEKWQLTTVQRILKNPIYCGVFIANRYTTVKVGGRKKFMRNPKEKWTVYKDWCPKIVSEEEFEKANNRERRLAKKRFTPWNELRGKMVCGECGAKMVILPSYRYKQNGEKSEFNYLKCSAYRRGGKDLCVNHAPIQYKDFRAMVIKKLKSKGKRFKLNFKSDFEERKKKKIKQMKSELESTEKKKKRLIELYLEDALISKEEFQSKRQELESQLEKLNDDLFRLEREEEQSIDISNIQNAFAQLERTDQDLFHAFSVLIDKLVIHQDGTVDFYYNFK</sequence>
<reference evidence="4" key="2">
    <citation type="submission" date="2015-10" db="EMBL/GenBank/DDBJ databases">
        <authorList>
            <person name="Dunlap C."/>
        </authorList>
    </citation>
    <scope>NUCLEOTIDE SEQUENCE</scope>
    <source>
        <strain evidence="4">GO-13</strain>
    </source>
</reference>
<evidence type="ECO:0000256" key="1">
    <source>
        <dbReference type="SAM" id="Coils"/>
    </source>
</evidence>
<dbReference type="KEGG" id="bgy:BGLY_3306"/>
<dbReference type="SUPFAM" id="SSF53041">
    <property type="entry name" value="Resolvase-like"/>
    <property type="match status" value="1"/>
</dbReference>
<dbReference type="InterPro" id="IPR036162">
    <property type="entry name" value="Resolvase-like_N_sf"/>
</dbReference>
<feature type="domain" description="Resolvase/invertase-type recombinase catalytic" evidence="2">
    <location>
        <begin position="18"/>
        <end position="168"/>
    </location>
</feature>
<dbReference type="AlphaFoldDB" id="A0A0T6BQX1"/>
<reference evidence="4 7" key="1">
    <citation type="journal article" date="2015" name="Int. J. Syst. Evol. Microbiol.">
        <title>Bacillus glycinifermentans sp. nov., isolated from fermented soybean paste.</title>
        <authorList>
            <person name="Kim S.J."/>
            <person name="Dunlap C.A."/>
            <person name="Kwon S.W."/>
            <person name="Rooney A.P."/>
        </authorList>
    </citation>
    <scope>NUCLEOTIDE SEQUENCE [LARGE SCALE GENOMIC DNA]</scope>
    <source>
        <strain evidence="4 7">GO-13</strain>
    </source>
</reference>
<evidence type="ECO:0000259" key="2">
    <source>
        <dbReference type="PROSITE" id="PS51736"/>
    </source>
</evidence>
<dbReference type="PROSITE" id="PS51737">
    <property type="entry name" value="RECOMBINASE_DNA_BIND"/>
    <property type="match status" value="1"/>
</dbReference>
<name>A0A0T6BQX1_9BACI</name>
<dbReference type="PROSITE" id="PS51736">
    <property type="entry name" value="RECOMBINASES_3"/>
    <property type="match status" value="1"/>
</dbReference>
<evidence type="ECO:0000313" key="9">
    <source>
        <dbReference type="Proteomes" id="UP001341297"/>
    </source>
</evidence>
<dbReference type="GO" id="GO:0000150">
    <property type="term" value="F:DNA strand exchange activity"/>
    <property type="evidence" value="ECO:0007669"/>
    <property type="project" value="InterPro"/>
</dbReference>
<dbReference type="Gene3D" id="3.40.50.1390">
    <property type="entry name" value="Resolvase, N-terminal catalytic domain"/>
    <property type="match status" value="1"/>
</dbReference>
<protein>
    <submittedName>
        <fullName evidence="5">Recombinase family protein</fullName>
    </submittedName>
    <submittedName>
        <fullName evidence="4">Serine recombinase</fullName>
    </submittedName>
</protein>
<dbReference type="InterPro" id="IPR038109">
    <property type="entry name" value="DNA_bind_recomb_sf"/>
</dbReference>
<evidence type="ECO:0000313" key="4">
    <source>
        <dbReference type="EMBL" id="KRT94037.1"/>
    </source>
</evidence>
<dbReference type="InterPro" id="IPR025827">
    <property type="entry name" value="Zn_ribbon_recom_dom"/>
</dbReference>
<dbReference type="Pfam" id="PF07508">
    <property type="entry name" value="Recombinase"/>
    <property type="match status" value="1"/>
</dbReference>
<dbReference type="STRING" id="1664069.BGLY_3306"/>
<dbReference type="EMBL" id="LECW02000014">
    <property type="protein sequence ID" value="KRT94037.1"/>
    <property type="molecule type" value="Genomic_DNA"/>
</dbReference>
<dbReference type="InterPro" id="IPR050639">
    <property type="entry name" value="SSR_resolvase"/>
</dbReference>
<dbReference type="GeneID" id="82854298"/>
<organism evidence="4 7">
    <name type="scientific">Bacillus glycinifermentans</name>
    <dbReference type="NCBI Taxonomy" id="1664069"/>
    <lineage>
        <taxon>Bacteria</taxon>
        <taxon>Bacillati</taxon>
        <taxon>Bacillota</taxon>
        <taxon>Bacilli</taxon>
        <taxon>Bacillales</taxon>
        <taxon>Bacillaceae</taxon>
        <taxon>Bacillus</taxon>
    </lineage>
</organism>
<dbReference type="OrthoDB" id="9769353at2"/>
<dbReference type="PANTHER" id="PTHR30461">
    <property type="entry name" value="DNA-INVERTASE FROM LAMBDOID PROPHAGE"/>
    <property type="match status" value="1"/>
</dbReference>
<dbReference type="Proteomes" id="UP001341297">
    <property type="component" value="Unassembled WGS sequence"/>
</dbReference>
<reference evidence="6 8" key="3">
    <citation type="submission" date="2019-01" db="EMBL/GenBank/DDBJ databases">
        <title>Genome sequence of Bacillus glycinifermentans SRCM103574.</title>
        <authorList>
            <person name="Kong H.-J."/>
            <person name="Jeong S.-Y."/>
            <person name="Jeong D.-Y."/>
        </authorList>
    </citation>
    <scope>NUCLEOTIDE SEQUENCE [LARGE SCALE GENOMIC DNA]</scope>
    <source>
        <strain evidence="6 8">SRCM103574</strain>
    </source>
</reference>
<dbReference type="PATRIC" id="fig|1664069.6.peg.3563"/>
<feature type="domain" description="Recombinase" evidence="3">
    <location>
        <begin position="175"/>
        <end position="307"/>
    </location>
</feature>
<evidence type="ECO:0000313" key="5">
    <source>
        <dbReference type="EMBL" id="MEC0487426.1"/>
    </source>
</evidence>
<accession>A0A0T6BQX1</accession>
<keyword evidence="9" id="KW-1185">Reference proteome</keyword>
<dbReference type="PANTHER" id="PTHR30461:SF23">
    <property type="entry name" value="DNA RECOMBINASE-RELATED"/>
    <property type="match status" value="1"/>
</dbReference>
<dbReference type="Pfam" id="PF00239">
    <property type="entry name" value="Resolvase"/>
    <property type="match status" value="1"/>
</dbReference>
<dbReference type="Gene3D" id="3.90.1750.20">
    <property type="entry name" value="Putative Large Serine Recombinase, Chain B, Domain 2"/>
    <property type="match status" value="1"/>
</dbReference>
<gene>
    <name evidence="4" type="ORF">AB447_215445</name>
    <name evidence="6" type="ORF">EQZ20_16620</name>
    <name evidence="5" type="ORF">P8828_21985</name>
</gene>
<dbReference type="InterPro" id="IPR011109">
    <property type="entry name" value="DNA_bind_recombinase_dom"/>
</dbReference>
<dbReference type="Proteomes" id="UP000036168">
    <property type="component" value="Unassembled WGS sequence"/>
</dbReference>
<dbReference type="EMBL" id="JARRTL010000031">
    <property type="protein sequence ID" value="MEC0487426.1"/>
    <property type="molecule type" value="Genomic_DNA"/>
</dbReference>
<dbReference type="InterPro" id="IPR006119">
    <property type="entry name" value="Resolv_N"/>
</dbReference>
<feature type="coiled-coil region" evidence="1">
    <location>
        <begin position="394"/>
        <end position="457"/>
    </location>
</feature>
<evidence type="ECO:0000313" key="7">
    <source>
        <dbReference type="Proteomes" id="UP000036168"/>
    </source>
</evidence>
<dbReference type="Pfam" id="PF13408">
    <property type="entry name" value="Zn_ribbon_recom"/>
    <property type="match status" value="1"/>
</dbReference>